<evidence type="ECO:0000313" key="2">
    <source>
        <dbReference type="EMBL" id="TKW37281.1"/>
    </source>
</evidence>
<proteinExistence type="predicted"/>
<accession>A0A4U6W4I3</accession>
<keyword evidence="1" id="KW-0472">Membrane</keyword>
<sequence>MLPSTSPPAGAAACLLLVIAFSFCNLYEGESMKGKQRGPDEWMIAIEEDKIVLLVTVDGLGVYTNLVNFFCDYLTFFSICISTCL</sequence>
<dbReference type="Gramene" id="TKW37281">
    <property type="protein sequence ID" value="TKW37281"/>
    <property type="gene ID" value="SEVIR_1G037050v2"/>
</dbReference>
<organism evidence="2 3">
    <name type="scientific">Setaria viridis</name>
    <name type="common">Green bristlegrass</name>
    <name type="synonym">Setaria italica subsp. viridis</name>
    <dbReference type="NCBI Taxonomy" id="4556"/>
    <lineage>
        <taxon>Eukaryota</taxon>
        <taxon>Viridiplantae</taxon>
        <taxon>Streptophyta</taxon>
        <taxon>Embryophyta</taxon>
        <taxon>Tracheophyta</taxon>
        <taxon>Spermatophyta</taxon>
        <taxon>Magnoliopsida</taxon>
        <taxon>Liliopsida</taxon>
        <taxon>Poales</taxon>
        <taxon>Poaceae</taxon>
        <taxon>PACMAD clade</taxon>
        <taxon>Panicoideae</taxon>
        <taxon>Panicodae</taxon>
        <taxon>Paniceae</taxon>
        <taxon>Cenchrinae</taxon>
        <taxon>Setaria</taxon>
    </lineage>
</organism>
<evidence type="ECO:0000313" key="3">
    <source>
        <dbReference type="Proteomes" id="UP000298652"/>
    </source>
</evidence>
<dbReference type="AlphaFoldDB" id="A0A4U6W4I3"/>
<keyword evidence="1" id="KW-1133">Transmembrane helix</keyword>
<keyword evidence="1" id="KW-0812">Transmembrane</keyword>
<feature type="transmembrane region" description="Helical" evidence="1">
    <location>
        <begin position="6"/>
        <end position="27"/>
    </location>
</feature>
<name>A0A4U6W4I3_SETVI</name>
<protein>
    <submittedName>
        <fullName evidence="2">Uncharacterized protein</fullName>
    </submittedName>
</protein>
<gene>
    <name evidence="2" type="ORF">SEVIR_1G037050v2</name>
</gene>
<dbReference type="Proteomes" id="UP000298652">
    <property type="component" value="Chromosome 1"/>
</dbReference>
<reference evidence="2" key="1">
    <citation type="submission" date="2019-03" db="EMBL/GenBank/DDBJ databases">
        <title>WGS assembly of Setaria viridis.</title>
        <authorList>
            <person name="Huang P."/>
            <person name="Jenkins J."/>
            <person name="Grimwood J."/>
            <person name="Barry K."/>
            <person name="Healey A."/>
            <person name="Mamidi S."/>
            <person name="Sreedasyam A."/>
            <person name="Shu S."/>
            <person name="Feldman M."/>
            <person name="Wu J."/>
            <person name="Yu Y."/>
            <person name="Chen C."/>
            <person name="Johnson J."/>
            <person name="Rokhsar D."/>
            <person name="Baxter I."/>
            <person name="Schmutz J."/>
            <person name="Brutnell T."/>
            <person name="Kellogg E."/>
        </authorList>
    </citation>
    <scope>NUCLEOTIDE SEQUENCE [LARGE SCALE GENOMIC DNA]</scope>
</reference>
<evidence type="ECO:0000256" key="1">
    <source>
        <dbReference type="SAM" id="Phobius"/>
    </source>
</evidence>
<dbReference type="EMBL" id="CM016552">
    <property type="protein sequence ID" value="TKW37281.1"/>
    <property type="molecule type" value="Genomic_DNA"/>
</dbReference>
<keyword evidence="3" id="KW-1185">Reference proteome</keyword>